<dbReference type="PANTHER" id="PTHR36834:SF2">
    <property type="entry name" value="MEMBRANE PROTEIN"/>
    <property type="match status" value="1"/>
</dbReference>
<evidence type="ECO:0000313" key="4">
    <source>
        <dbReference type="Proteomes" id="UP000467132"/>
    </source>
</evidence>
<sequence length="97" mass="11559">MFSNLSNFNFTRKYYRKFYKKEDKKEYKIKHGEFKKVKHILFTSIIISLLFEILQLISGLGSFDVDDLILNTLGAVTGYGSYYLIKKIILYKKRMIK</sequence>
<dbReference type="PANTHER" id="PTHR36834">
    <property type="entry name" value="MEMBRANE PROTEIN-RELATED"/>
    <property type="match status" value="1"/>
</dbReference>
<keyword evidence="1" id="KW-0812">Transmembrane</keyword>
<dbReference type="Pfam" id="PF04892">
    <property type="entry name" value="VanZ"/>
    <property type="match status" value="1"/>
</dbReference>
<name>A0A845QYJ4_9CLOT</name>
<evidence type="ECO:0000259" key="2">
    <source>
        <dbReference type="Pfam" id="PF04892"/>
    </source>
</evidence>
<dbReference type="EMBL" id="QXXA01000005">
    <property type="protein sequence ID" value="NBI06218.1"/>
    <property type="molecule type" value="Genomic_DNA"/>
</dbReference>
<keyword evidence="1" id="KW-1133">Transmembrane helix</keyword>
<evidence type="ECO:0000256" key="1">
    <source>
        <dbReference type="SAM" id="Phobius"/>
    </source>
</evidence>
<keyword evidence="1" id="KW-0472">Membrane</keyword>
<feature type="domain" description="VanZ-like" evidence="2">
    <location>
        <begin position="35"/>
        <end position="85"/>
    </location>
</feature>
<feature type="transmembrane region" description="Helical" evidence="1">
    <location>
        <begin position="40"/>
        <end position="62"/>
    </location>
</feature>
<gene>
    <name evidence="3" type="ORF">D3Z33_05000</name>
</gene>
<dbReference type="RefSeq" id="WP_160196831.1">
    <property type="nucleotide sequence ID" value="NZ_QXXA01000005.1"/>
</dbReference>
<comment type="caution">
    <text evidence="3">The sequence shown here is derived from an EMBL/GenBank/DDBJ whole genome shotgun (WGS) entry which is preliminary data.</text>
</comment>
<accession>A0A845QYJ4</accession>
<dbReference type="AlphaFoldDB" id="A0A845QYJ4"/>
<dbReference type="InterPro" id="IPR053150">
    <property type="entry name" value="Teicoplanin_resist-assoc"/>
</dbReference>
<organism evidence="3 4">
    <name type="scientific">Senegalia massiliensis</name>
    <dbReference type="NCBI Taxonomy" id="1720316"/>
    <lineage>
        <taxon>Bacteria</taxon>
        <taxon>Bacillati</taxon>
        <taxon>Bacillota</taxon>
        <taxon>Clostridia</taxon>
        <taxon>Eubacteriales</taxon>
        <taxon>Clostridiaceae</taxon>
        <taxon>Senegalia</taxon>
    </lineage>
</organism>
<reference evidence="3 4" key="1">
    <citation type="submission" date="2018-08" db="EMBL/GenBank/DDBJ databases">
        <title>Murine metabolic-syndrome-specific gut microbial biobank.</title>
        <authorList>
            <person name="Liu C."/>
        </authorList>
    </citation>
    <scope>NUCLEOTIDE SEQUENCE [LARGE SCALE GENOMIC DNA]</scope>
    <source>
        <strain evidence="3 4">583</strain>
    </source>
</reference>
<feature type="transmembrane region" description="Helical" evidence="1">
    <location>
        <begin position="68"/>
        <end position="85"/>
    </location>
</feature>
<dbReference type="Proteomes" id="UP000467132">
    <property type="component" value="Unassembled WGS sequence"/>
</dbReference>
<keyword evidence="4" id="KW-1185">Reference proteome</keyword>
<evidence type="ECO:0000313" key="3">
    <source>
        <dbReference type="EMBL" id="NBI06218.1"/>
    </source>
</evidence>
<dbReference type="InterPro" id="IPR006976">
    <property type="entry name" value="VanZ-like"/>
</dbReference>
<protein>
    <submittedName>
        <fullName evidence="3">VanZ family protein</fullName>
    </submittedName>
</protein>
<proteinExistence type="predicted"/>